<evidence type="ECO:0000256" key="1">
    <source>
        <dbReference type="ARBA" id="ARBA00022723"/>
    </source>
</evidence>
<reference evidence="7" key="1">
    <citation type="submission" date="2013-09" db="EMBL/GenBank/DDBJ databases">
        <title>Corchorus olitorius genome sequencing.</title>
        <authorList>
            <person name="Alam M."/>
            <person name="Haque M.S."/>
            <person name="Islam M.S."/>
            <person name="Emdad E.M."/>
            <person name="Islam M.M."/>
            <person name="Ahmed B."/>
            <person name="Halim A."/>
            <person name="Hossen Q.M.M."/>
            <person name="Hossain M.Z."/>
            <person name="Ahmed R."/>
            <person name="Khan M.M."/>
            <person name="Islam R."/>
            <person name="Rashid M.M."/>
            <person name="Khan S.A."/>
            <person name="Rahman M.S."/>
            <person name="Alam M."/>
            <person name="Yahiya A.S."/>
            <person name="Khan M.S."/>
            <person name="Azam M.S."/>
            <person name="Haque T."/>
            <person name="Lashkar M.Z.H."/>
            <person name="Akhand A.I."/>
            <person name="Morshed G."/>
            <person name="Roy S."/>
            <person name="Uddin K.S."/>
            <person name="Rabeya T."/>
            <person name="Hossain A.S."/>
            <person name="Chowdhury A."/>
            <person name="Snigdha A.R."/>
            <person name="Mortoza M.S."/>
            <person name="Matin S.A."/>
            <person name="Hoque S.M.E."/>
            <person name="Islam M.K."/>
            <person name="Roy D.K."/>
            <person name="Haider R."/>
            <person name="Moosa M.M."/>
            <person name="Elias S.M."/>
            <person name="Hasan A.M."/>
            <person name="Jahan S."/>
            <person name="Shafiuddin M."/>
            <person name="Mahmood N."/>
            <person name="Shommy N.S."/>
        </authorList>
    </citation>
    <scope>NUCLEOTIDE SEQUENCE [LARGE SCALE GENOMIC DNA]</scope>
    <source>
        <strain evidence="7">cv. O-4</strain>
    </source>
</reference>
<feature type="region of interest" description="Disordered" evidence="4">
    <location>
        <begin position="19"/>
        <end position="72"/>
    </location>
</feature>
<dbReference type="GO" id="GO:0005634">
    <property type="term" value="C:nucleus"/>
    <property type="evidence" value="ECO:0007669"/>
    <property type="project" value="TreeGrafter"/>
</dbReference>
<dbReference type="SMART" id="SM00614">
    <property type="entry name" value="ZnF_BED"/>
    <property type="match status" value="1"/>
</dbReference>
<dbReference type="SUPFAM" id="SSF57667">
    <property type="entry name" value="beta-beta-alpha zinc fingers"/>
    <property type="match status" value="1"/>
</dbReference>
<evidence type="ECO:0000313" key="6">
    <source>
        <dbReference type="EMBL" id="OMP12705.1"/>
    </source>
</evidence>
<proteinExistence type="predicted"/>
<dbReference type="InterPro" id="IPR053031">
    <property type="entry name" value="Cuticle_assoc_protein"/>
</dbReference>
<evidence type="ECO:0000256" key="3">
    <source>
        <dbReference type="ARBA" id="ARBA00022833"/>
    </source>
</evidence>
<dbReference type="PANTHER" id="PTHR34396">
    <property type="entry name" value="OS03G0264950 PROTEIN-RELATED"/>
    <property type="match status" value="1"/>
</dbReference>
<dbReference type="AlphaFoldDB" id="A0A1R3L028"/>
<sequence length="170" mass="18443">MNEIDIPDSVDIMVDVEFEENGEEPVENNSNTISNAAAAGDEGVNSNPKTVGPAKGKPATISASNKRPRASKSVVWDHATKFELDGEVKASCNYCGHEYFADSKKNGTSSLKNHVLSCPKNPLVQAAKEKDSKQKKIVISSQGEVGTWNFVYSVVRKSLAKMIIVDELPF</sequence>
<dbReference type="GO" id="GO:1990837">
    <property type="term" value="F:sequence-specific double-stranded DNA binding"/>
    <property type="evidence" value="ECO:0007669"/>
    <property type="project" value="TreeGrafter"/>
</dbReference>
<dbReference type="PANTHER" id="PTHR34396:SF27">
    <property type="entry name" value="OS08G0208700 PROTEIN"/>
    <property type="match status" value="1"/>
</dbReference>
<dbReference type="Proteomes" id="UP000187203">
    <property type="component" value="Unassembled WGS sequence"/>
</dbReference>
<feature type="domain" description="BED-type" evidence="5">
    <location>
        <begin position="73"/>
        <end position="115"/>
    </location>
</feature>
<protein>
    <submittedName>
        <fullName evidence="6">Zinc finger, BED-type</fullName>
    </submittedName>
</protein>
<keyword evidence="1" id="KW-0479">Metal-binding</keyword>
<feature type="compositionally biased region" description="Low complexity" evidence="4">
    <location>
        <begin position="27"/>
        <end position="39"/>
    </location>
</feature>
<keyword evidence="3" id="KW-0862">Zinc</keyword>
<gene>
    <name evidence="6" type="ORF">COLO4_02850</name>
</gene>
<evidence type="ECO:0000313" key="7">
    <source>
        <dbReference type="Proteomes" id="UP000187203"/>
    </source>
</evidence>
<evidence type="ECO:0000256" key="4">
    <source>
        <dbReference type="SAM" id="MobiDB-lite"/>
    </source>
</evidence>
<dbReference type="InterPro" id="IPR003656">
    <property type="entry name" value="Znf_BED"/>
</dbReference>
<dbReference type="Pfam" id="PF02892">
    <property type="entry name" value="zf-BED"/>
    <property type="match status" value="1"/>
</dbReference>
<keyword evidence="2" id="KW-0863">Zinc-finger</keyword>
<keyword evidence="7" id="KW-1185">Reference proteome</keyword>
<organism evidence="6 7">
    <name type="scientific">Corchorus olitorius</name>
    <dbReference type="NCBI Taxonomy" id="93759"/>
    <lineage>
        <taxon>Eukaryota</taxon>
        <taxon>Viridiplantae</taxon>
        <taxon>Streptophyta</taxon>
        <taxon>Embryophyta</taxon>
        <taxon>Tracheophyta</taxon>
        <taxon>Spermatophyta</taxon>
        <taxon>Magnoliopsida</taxon>
        <taxon>eudicotyledons</taxon>
        <taxon>Gunneridae</taxon>
        <taxon>Pentapetalae</taxon>
        <taxon>rosids</taxon>
        <taxon>malvids</taxon>
        <taxon>Malvales</taxon>
        <taxon>Malvaceae</taxon>
        <taxon>Grewioideae</taxon>
        <taxon>Apeibeae</taxon>
        <taxon>Corchorus</taxon>
    </lineage>
</organism>
<dbReference type="OrthoDB" id="1745426at2759"/>
<dbReference type="GO" id="GO:0008270">
    <property type="term" value="F:zinc ion binding"/>
    <property type="evidence" value="ECO:0007669"/>
    <property type="project" value="UniProtKB-KW"/>
</dbReference>
<name>A0A1R3L028_9ROSI</name>
<accession>A0A1R3L028</accession>
<comment type="caution">
    <text evidence="6">The sequence shown here is derived from an EMBL/GenBank/DDBJ whole genome shotgun (WGS) entry which is preliminary data.</text>
</comment>
<dbReference type="EMBL" id="AWUE01007566">
    <property type="protein sequence ID" value="OMP12705.1"/>
    <property type="molecule type" value="Genomic_DNA"/>
</dbReference>
<dbReference type="GO" id="GO:0006357">
    <property type="term" value="P:regulation of transcription by RNA polymerase II"/>
    <property type="evidence" value="ECO:0007669"/>
    <property type="project" value="TreeGrafter"/>
</dbReference>
<feature type="non-terminal residue" evidence="6">
    <location>
        <position position="170"/>
    </location>
</feature>
<evidence type="ECO:0000259" key="5">
    <source>
        <dbReference type="Pfam" id="PF02892"/>
    </source>
</evidence>
<dbReference type="InterPro" id="IPR036236">
    <property type="entry name" value="Znf_C2H2_sf"/>
</dbReference>
<evidence type="ECO:0000256" key="2">
    <source>
        <dbReference type="ARBA" id="ARBA00022771"/>
    </source>
</evidence>